<keyword evidence="3" id="KW-1185">Reference proteome</keyword>
<reference evidence="3" key="1">
    <citation type="submission" date="2017-02" db="EMBL/GenBank/DDBJ databases">
        <authorList>
            <person name="Varghese N."/>
            <person name="Submissions S."/>
        </authorList>
    </citation>
    <scope>NUCLEOTIDE SEQUENCE [LARGE SCALE GENOMIC DNA]</scope>
    <source>
        <strain evidence="3">DSM 22385</strain>
    </source>
</reference>
<dbReference type="NCBIfam" id="NF047765">
    <property type="entry name" value="LIC_13387_fam"/>
    <property type="match status" value="1"/>
</dbReference>
<keyword evidence="1" id="KW-0472">Membrane</keyword>
<evidence type="ECO:0000256" key="1">
    <source>
        <dbReference type="SAM" id="Phobius"/>
    </source>
</evidence>
<feature type="transmembrane region" description="Helical" evidence="1">
    <location>
        <begin position="115"/>
        <end position="135"/>
    </location>
</feature>
<dbReference type="InterPro" id="IPR058068">
    <property type="entry name" value="LIC_13387-like"/>
</dbReference>
<name>A0A1T5B187_9SPHI</name>
<evidence type="ECO:0008006" key="4">
    <source>
        <dbReference type="Google" id="ProtNLM"/>
    </source>
</evidence>
<dbReference type="OrthoDB" id="796137at2"/>
<dbReference type="RefSeq" id="WP_079701689.1">
    <property type="nucleotide sequence ID" value="NZ_FUYR01000001.1"/>
</dbReference>
<feature type="transmembrane region" description="Helical" evidence="1">
    <location>
        <begin position="64"/>
        <end position="85"/>
    </location>
</feature>
<keyword evidence="1" id="KW-1133">Transmembrane helix</keyword>
<accession>A0A1T5B187</accession>
<evidence type="ECO:0000313" key="2">
    <source>
        <dbReference type="EMBL" id="SKB40740.1"/>
    </source>
</evidence>
<keyword evidence="1" id="KW-0812">Transmembrane</keyword>
<proteinExistence type="predicted"/>
<sequence>MTLKAILRTASLVMLLHDAGHLFGALTWKQSEDPLMQRVIREMTQNEFPFMGAVHSIGDYYDGYGLLSALAMLLIAGILWIASNVSPENKDIVKSLLILTTTILSLWAVCELIFFFPFAAAFSLVASALTFIAIMKLNKTS</sequence>
<evidence type="ECO:0000313" key="3">
    <source>
        <dbReference type="Proteomes" id="UP000189981"/>
    </source>
</evidence>
<dbReference type="Proteomes" id="UP000189981">
    <property type="component" value="Unassembled WGS sequence"/>
</dbReference>
<dbReference type="STRING" id="572036.SAMN05661099_1181"/>
<dbReference type="EMBL" id="FUYR01000001">
    <property type="protein sequence ID" value="SKB40740.1"/>
    <property type="molecule type" value="Genomic_DNA"/>
</dbReference>
<protein>
    <recommendedName>
        <fullName evidence="4">Peptidase family M50</fullName>
    </recommendedName>
</protein>
<gene>
    <name evidence="2" type="ORF">SAMN05661099_1181</name>
</gene>
<dbReference type="AlphaFoldDB" id="A0A1T5B187"/>
<feature type="transmembrane region" description="Helical" evidence="1">
    <location>
        <begin position="92"/>
        <end position="109"/>
    </location>
</feature>
<organism evidence="2 3">
    <name type="scientific">Daejeonella lutea</name>
    <dbReference type="NCBI Taxonomy" id="572036"/>
    <lineage>
        <taxon>Bacteria</taxon>
        <taxon>Pseudomonadati</taxon>
        <taxon>Bacteroidota</taxon>
        <taxon>Sphingobacteriia</taxon>
        <taxon>Sphingobacteriales</taxon>
        <taxon>Sphingobacteriaceae</taxon>
        <taxon>Daejeonella</taxon>
    </lineage>
</organism>